<reference evidence="2" key="1">
    <citation type="submission" date="2023-03" db="EMBL/GenBank/DDBJ databases">
        <title>Chromosome-scale reference genome and RAD-based genetic map of yellow starthistle (Centaurea solstitialis) reveal putative structural variation and QTLs associated with invader traits.</title>
        <authorList>
            <person name="Reatini B."/>
            <person name="Cang F.A."/>
            <person name="Jiang Q."/>
            <person name="Mckibben M.T.W."/>
            <person name="Barker M.S."/>
            <person name="Rieseberg L.H."/>
            <person name="Dlugosch K.M."/>
        </authorList>
    </citation>
    <scope>NUCLEOTIDE SEQUENCE</scope>
    <source>
        <strain evidence="2">CAN-66</strain>
        <tissue evidence="2">Leaf</tissue>
    </source>
</reference>
<evidence type="ECO:0000256" key="1">
    <source>
        <dbReference type="SAM" id="MobiDB-lite"/>
    </source>
</evidence>
<dbReference type="PANTHER" id="PTHR33443:SF25">
    <property type="entry name" value="RPM1 INTERACTING PROTEIN 13"/>
    <property type="match status" value="1"/>
</dbReference>
<feature type="region of interest" description="Disordered" evidence="1">
    <location>
        <begin position="105"/>
        <end position="126"/>
    </location>
</feature>
<name>A0AA38WF26_9ASTR</name>
<feature type="region of interest" description="Disordered" evidence="1">
    <location>
        <begin position="370"/>
        <end position="391"/>
    </location>
</feature>
<protein>
    <submittedName>
        <fullName evidence="2">Uncharacterized protein</fullName>
    </submittedName>
</protein>
<feature type="compositionally biased region" description="Polar residues" evidence="1">
    <location>
        <begin position="370"/>
        <end position="379"/>
    </location>
</feature>
<dbReference type="InterPro" id="IPR053234">
    <property type="entry name" value="RPM1_Interactor"/>
</dbReference>
<evidence type="ECO:0000313" key="3">
    <source>
        <dbReference type="Proteomes" id="UP001172457"/>
    </source>
</evidence>
<dbReference type="Proteomes" id="UP001172457">
    <property type="component" value="Chromosome 5"/>
</dbReference>
<keyword evidence="3" id="KW-1185">Reference proteome</keyword>
<dbReference type="PANTHER" id="PTHR33443">
    <property type="entry name" value="ZGC:112980"/>
    <property type="match status" value="1"/>
</dbReference>
<gene>
    <name evidence="2" type="ORF">OSB04_020272</name>
</gene>
<dbReference type="EMBL" id="JARYMX010000005">
    <property type="protein sequence ID" value="KAJ9547729.1"/>
    <property type="molecule type" value="Genomic_DNA"/>
</dbReference>
<dbReference type="AlphaFoldDB" id="A0AA38WF26"/>
<organism evidence="2 3">
    <name type="scientific">Centaurea solstitialis</name>
    <name type="common">yellow star-thistle</name>
    <dbReference type="NCBI Taxonomy" id="347529"/>
    <lineage>
        <taxon>Eukaryota</taxon>
        <taxon>Viridiplantae</taxon>
        <taxon>Streptophyta</taxon>
        <taxon>Embryophyta</taxon>
        <taxon>Tracheophyta</taxon>
        <taxon>Spermatophyta</taxon>
        <taxon>Magnoliopsida</taxon>
        <taxon>eudicotyledons</taxon>
        <taxon>Gunneridae</taxon>
        <taxon>Pentapetalae</taxon>
        <taxon>asterids</taxon>
        <taxon>campanulids</taxon>
        <taxon>Asterales</taxon>
        <taxon>Asteraceae</taxon>
        <taxon>Carduoideae</taxon>
        <taxon>Cardueae</taxon>
        <taxon>Centaureinae</taxon>
        <taxon>Centaurea</taxon>
    </lineage>
</organism>
<evidence type="ECO:0000313" key="2">
    <source>
        <dbReference type="EMBL" id="KAJ9547729.1"/>
    </source>
</evidence>
<accession>A0AA38WF26</accession>
<comment type="caution">
    <text evidence="2">The sequence shown here is derived from an EMBL/GenBank/DDBJ whole genome shotgun (WGS) entry which is preliminary data.</text>
</comment>
<sequence length="545" mass="60497">MDPNAVVLEISSDEDVGWEGHDDERLIIDGGGGDDHNWIAELLDEVNRDDCDGYYDGGGGDDDDDEVVVVSEVFPAKKSRRKVLRSKSPCLIDFDDDCVVLEHDPDKQMEVSSENPVAGDEEDGDSDDLVVVSEKGQVACRDYPHPRHLCIKFPFSTTANQSHCDQCYCYVCDSLAPCVYWGNGSAVLDHCLATDKDDFWKLERQNSKKESKTVQPLLKLSDPSRLPSINPTFLPPINLAQNQVIRPNPIRVSPNPPIFGVPNIVNENRSSFSLSRNKYQPGLVSQQLIKTTNFTNPRDRGQPNYNLAIPFHGPVFKRTGSVAVRPPGNRYSYSSYRGSYQNSYKRPDYRVNEMVSGLNVVDTRASFSLPNLGSSTENSEPLPEFSHHHQPNPDTTHFEFSSTFQPEVGLDLCIENPVVFQPHLVGSQPQEQSFVPNYAIPCDGSIVRPSIPVSGYIQQRNEAQRPNIDPKFFQGIDWPLSQSGGRSSVIEGMAATNESSVSGGLGDYEYDNWGSICEGADLEIPGSLESAFIDTGIIFELYTYL</sequence>
<proteinExistence type="predicted"/>